<feature type="region of interest" description="Disordered" evidence="1">
    <location>
        <begin position="221"/>
        <end position="250"/>
    </location>
</feature>
<feature type="compositionally biased region" description="Low complexity" evidence="1">
    <location>
        <begin position="289"/>
        <end position="304"/>
    </location>
</feature>
<evidence type="ECO:0008006" key="3">
    <source>
        <dbReference type="Google" id="ProtNLM"/>
    </source>
</evidence>
<evidence type="ECO:0000313" key="2">
    <source>
        <dbReference type="EMBL" id="CBH97754.1"/>
    </source>
</evidence>
<dbReference type="EMBL" id="CABM01000047">
    <property type="protein sequence ID" value="CBH97754.1"/>
    <property type="molecule type" value="Genomic_DNA"/>
</dbReference>
<proteinExistence type="predicted"/>
<dbReference type="Pfam" id="PF07793">
    <property type="entry name" value="DUF1631"/>
    <property type="match status" value="1"/>
</dbReference>
<feature type="region of interest" description="Disordered" evidence="1">
    <location>
        <begin position="287"/>
        <end position="307"/>
    </location>
</feature>
<protein>
    <recommendedName>
        <fullName evidence="3">Thymidine phosphorylase</fullName>
    </recommendedName>
</protein>
<gene>
    <name evidence="2" type="ORF">CARN2_3229</name>
</gene>
<comment type="caution">
    <text evidence="2">The sequence shown here is derived from an EMBL/GenBank/DDBJ whole genome shotgun (WGS) entry which is preliminary data.</text>
</comment>
<accession>E6PS48</accession>
<reference evidence="2" key="1">
    <citation type="submission" date="2009-10" db="EMBL/GenBank/DDBJ databases">
        <title>Diversity of trophic interactions inside an arsenic-rich microbial ecosystem.</title>
        <authorList>
            <person name="Bertin P.N."/>
            <person name="Heinrich-Salmeron A."/>
            <person name="Pelletier E."/>
            <person name="Goulhen-Chollet F."/>
            <person name="Arsene-Ploetze F."/>
            <person name="Gallien S."/>
            <person name="Calteau A."/>
            <person name="Vallenet D."/>
            <person name="Casiot C."/>
            <person name="Chane-Woon-Ming B."/>
            <person name="Giloteaux L."/>
            <person name="Barakat M."/>
            <person name="Bonnefoy V."/>
            <person name="Bruneel O."/>
            <person name="Chandler M."/>
            <person name="Cleiss J."/>
            <person name="Duran R."/>
            <person name="Elbaz-Poulichet F."/>
            <person name="Fonknechten N."/>
            <person name="Lauga B."/>
            <person name="Mornico D."/>
            <person name="Ortet P."/>
            <person name="Schaeffer C."/>
            <person name="Siguier P."/>
            <person name="Alexander Thil Smith A."/>
            <person name="Van Dorsselaer A."/>
            <person name="Weissenbach J."/>
            <person name="Medigue C."/>
            <person name="Le Paslier D."/>
        </authorList>
    </citation>
    <scope>NUCLEOTIDE SEQUENCE</scope>
</reference>
<evidence type="ECO:0000256" key="1">
    <source>
        <dbReference type="SAM" id="MobiDB-lite"/>
    </source>
</evidence>
<sequence length="798" mass="88029">MRPDTQIAMLQSDPLRQCIDAALSDSDELIRRVARQVVETFQTHAESALSSRDRQHYDDLLVVLRQAEGDLVRAFVGQFSTLLQQEIQGKPAVPAKPVELRLDQLSLVDDASVQEDVEVSQIIRMIESGAEWEIRDLNARMESLRQSDGQRRGGESQMNPLRPEVFGRSLQRALGSLDVDHEARLALLRAFGVAMTSALKETYSTYNGRLEAAHVTPARYSVRTSGIRSPVRPQSAQSAGQGGGQETAQVGAAGADAMTAVGADGILQLRDLQRLLQGYDAPSSVQGRQSLQAAASPDDAAGGPQSTFGQAMQTAMLRSALDRLTQANRLGVGEGFTQWSGPGAVGGRPVNIIEHYRDELQSATTRPLERLTIDVVSLMFDHILADPRLLPRVRAALGRLQIPILRLALNDAGVFSSRHHPTRRLINRIASFSAGYVNADEVAASGFLDWLDGMVESIVNAESEGEEVYAQQLERLEAWIARRAAETRESERDAVEALRRAEFRTVLGSALGRHVSSLLAHLDIDTYLKDFMRGPWTAVLVESVLRHGEDAEPTRNFKQAGSELLWSVQAKMGENQRKDLLQRLPGLVRQLEEGLTLINWSQDHRAAFFSALMRTHARAIRGEGMASSGQAADAYLLQSEWDRLLHLPQGQAVLGALEEVQLPEIDRQRAGLIDDLDLQLDLSTPSSRPDAALGCDISPTLQAIDNPGAFIDSLEEGHWVHWHLQGQWTRAQLAWRSPQGLFFMFTSRVGGHAHSLTRRAFERLLKSGHILPLEDKNLMDRAVEGVFSGLRQRAREAA</sequence>
<dbReference type="AlphaFoldDB" id="E6PS48"/>
<name>E6PS48_9ZZZZ</name>
<dbReference type="InterPro" id="IPR012434">
    <property type="entry name" value="DUF1631"/>
</dbReference>
<organism evidence="2">
    <name type="scientific">mine drainage metagenome</name>
    <dbReference type="NCBI Taxonomy" id="410659"/>
    <lineage>
        <taxon>unclassified sequences</taxon>
        <taxon>metagenomes</taxon>
        <taxon>ecological metagenomes</taxon>
    </lineage>
</organism>